<dbReference type="EMBL" id="KZ084094">
    <property type="protein sequence ID" value="OSD05110.1"/>
    <property type="molecule type" value="Genomic_DNA"/>
</dbReference>
<dbReference type="AlphaFoldDB" id="A0A1Y2IVD4"/>
<protein>
    <submittedName>
        <fullName evidence="1">Uncharacterized protein</fullName>
    </submittedName>
</protein>
<organism evidence="1 2">
    <name type="scientific">Trametes coccinea (strain BRFM310)</name>
    <name type="common">Pycnoporus coccineus</name>
    <dbReference type="NCBI Taxonomy" id="1353009"/>
    <lineage>
        <taxon>Eukaryota</taxon>
        <taxon>Fungi</taxon>
        <taxon>Dikarya</taxon>
        <taxon>Basidiomycota</taxon>
        <taxon>Agaricomycotina</taxon>
        <taxon>Agaricomycetes</taxon>
        <taxon>Polyporales</taxon>
        <taxon>Polyporaceae</taxon>
        <taxon>Trametes</taxon>
    </lineage>
</organism>
<dbReference type="OrthoDB" id="2744058at2759"/>
<keyword evidence="2" id="KW-1185">Reference proteome</keyword>
<name>A0A1Y2IVD4_TRAC3</name>
<dbReference type="Pfam" id="PF20414">
    <property type="entry name" value="DUF6698"/>
    <property type="match status" value="1"/>
</dbReference>
<evidence type="ECO:0000313" key="2">
    <source>
        <dbReference type="Proteomes" id="UP000193067"/>
    </source>
</evidence>
<proteinExistence type="predicted"/>
<dbReference type="InterPro" id="IPR046521">
    <property type="entry name" value="DUF6698"/>
</dbReference>
<accession>A0A1Y2IVD4</accession>
<evidence type="ECO:0000313" key="1">
    <source>
        <dbReference type="EMBL" id="OSD05110.1"/>
    </source>
</evidence>
<dbReference type="Proteomes" id="UP000193067">
    <property type="component" value="Unassembled WGS sequence"/>
</dbReference>
<dbReference type="STRING" id="1353009.A0A1Y2IVD4"/>
<reference evidence="1 2" key="1">
    <citation type="journal article" date="2015" name="Biotechnol. Biofuels">
        <title>Enhanced degradation of softwood versus hardwood by the white-rot fungus Pycnoporus coccineus.</title>
        <authorList>
            <person name="Couturier M."/>
            <person name="Navarro D."/>
            <person name="Chevret D."/>
            <person name="Henrissat B."/>
            <person name="Piumi F."/>
            <person name="Ruiz-Duenas F.J."/>
            <person name="Martinez A.T."/>
            <person name="Grigoriev I.V."/>
            <person name="Riley R."/>
            <person name="Lipzen A."/>
            <person name="Berrin J.G."/>
            <person name="Master E.R."/>
            <person name="Rosso M.N."/>
        </authorList>
    </citation>
    <scope>NUCLEOTIDE SEQUENCE [LARGE SCALE GENOMIC DNA]</scope>
    <source>
        <strain evidence="1 2">BRFM310</strain>
    </source>
</reference>
<sequence length="87" mass="10159">MVEDFKESQAHRWRVKSTVSISRVHGIDNVTPENIAYIVCLLRHILSSETSWRDQDMRVLNGKRFFNKIMDLAQQQRLEQGGLGIFL</sequence>
<gene>
    <name evidence="1" type="ORF">PYCCODRAFT_1465544</name>
</gene>